<protein>
    <submittedName>
        <fullName evidence="1">Putative orphan protein</fullName>
    </submittedName>
</protein>
<evidence type="ECO:0000313" key="1">
    <source>
        <dbReference type="EMBL" id="EAR30461.1"/>
    </source>
</evidence>
<keyword evidence="2" id="KW-1185">Reference proteome</keyword>
<dbReference type="HOGENOM" id="CLU_2466642_0_0_6"/>
<dbReference type="STRING" id="87626.PTD2_02791"/>
<gene>
    <name evidence="1" type="ORF">PTD2_02791</name>
</gene>
<accession>A4C4H9</accession>
<dbReference type="Proteomes" id="UP000006201">
    <property type="component" value="Unassembled WGS sequence"/>
</dbReference>
<dbReference type="eggNOG" id="ENOG5033423">
    <property type="taxonomic scope" value="Bacteria"/>
</dbReference>
<proteinExistence type="predicted"/>
<dbReference type="RefSeq" id="WP_009836759.1">
    <property type="nucleotide sequence ID" value="NZ_AAOH01000001.1"/>
</dbReference>
<organism evidence="1 2">
    <name type="scientific">Pseudoalteromonas tunicata D2</name>
    <dbReference type="NCBI Taxonomy" id="87626"/>
    <lineage>
        <taxon>Bacteria</taxon>
        <taxon>Pseudomonadati</taxon>
        <taxon>Pseudomonadota</taxon>
        <taxon>Gammaproteobacteria</taxon>
        <taxon>Alteromonadales</taxon>
        <taxon>Pseudoalteromonadaceae</taxon>
        <taxon>Pseudoalteromonas</taxon>
    </lineage>
</organism>
<comment type="caution">
    <text evidence="1">The sequence shown here is derived from an EMBL/GenBank/DDBJ whole genome shotgun (WGS) entry which is preliminary data.</text>
</comment>
<dbReference type="OrthoDB" id="6293670at2"/>
<reference evidence="1 2" key="1">
    <citation type="submission" date="2006-02" db="EMBL/GenBank/DDBJ databases">
        <authorList>
            <person name="Moran M.A."/>
            <person name="Kjelleberg S."/>
            <person name="Egan S."/>
            <person name="Saunders N."/>
            <person name="Thomas T."/>
            <person name="Ferriera S."/>
            <person name="Johnson J."/>
            <person name="Kravitz S."/>
            <person name="Halpern A."/>
            <person name="Remington K."/>
            <person name="Beeson K."/>
            <person name="Tran B."/>
            <person name="Rogers Y.-H."/>
            <person name="Friedman R."/>
            <person name="Venter J.C."/>
        </authorList>
    </citation>
    <scope>NUCLEOTIDE SEQUENCE [LARGE SCALE GENOMIC DNA]</scope>
    <source>
        <strain evidence="1 2">D2</strain>
    </source>
</reference>
<dbReference type="EMBL" id="AAOH01000001">
    <property type="protein sequence ID" value="EAR30461.1"/>
    <property type="molecule type" value="Genomic_DNA"/>
</dbReference>
<name>A4C4H9_9GAMM</name>
<evidence type="ECO:0000313" key="2">
    <source>
        <dbReference type="Proteomes" id="UP000006201"/>
    </source>
</evidence>
<dbReference type="AlphaFoldDB" id="A4C4H9"/>
<sequence length="87" mass="10032">MDKQIAELNLNCLTAIKAHDKKLDIFTQIDNANISAETLINLLAHYQSMSENDDDEKVDAWIDNLTELERKILQAFEISRGRFENSH</sequence>